<name>A0A6L9QFS0_9ACTN</name>
<dbReference type="SUPFAM" id="SSF52009">
    <property type="entry name" value="Phosphohistidine domain"/>
    <property type="match status" value="1"/>
</dbReference>
<dbReference type="Pfam" id="PF00391">
    <property type="entry name" value="PEP-utilizers"/>
    <property type="match status" value="1"/>
</dbReference>
<dbReference type="InterPro" id="IPR008279">
    <property type="entry name" value="PEP-util_enz_mobile_dom"/>
</dbReference>
<feature type="non-terminal residue" evidence="2">
    <location>
        <position position="1"/>
    </location>
</feature>
<gene>
    <name evidence="2" type="ORF">G3I70_17900</name>
</gene>
<dbReference type="PANTHER" id="PTHR43615">
    <property type="entry name" value="PHOSPHOENOLPYRUVATE SYNTHASE-RELATED"/>
    <property type="match status" value="1"/>
</dbReference>
<accession>A0A6L9QFS0</accession>
<evidence type="ECO:0000313" key="2">
    <source>
        <dbReference type="EMBL" id="NEA24349.1"/>
    </source>
</evidence>
<proteinExistence type="predicted"/>
<dbReference type="AlphaFoldDB" id="A0A6L9QFS0"/>
<evidence type="ECO:0000313" key="3">
    <source>
        <dbReference type="Proteomes" id="UP000475532"/>
    </source>
</evidence>
<dbReference type="InterPro" id="IPR051549">
    <property type="entry name" value="PEP_Utilizing_Enz"/>
</dbReference>
<protein>
    <recommendedName>
        <fullName evidence="1">PEP-utilising enzyme mobile domain-containing protein</fullName>
    </recommendedName>
</protein>
<dbReference type="RefSeq" id="WP_239067257.1">
    <property type="nucleotide sequence ID" value="NZ_JAAGLI010000454.1"/>
</dbReference>
<feature type="domain" description="PEP-utilising enzyme mobile" evidence="1">
    <location>
        <begin position="29"/>
        <end position="97"/>
    </location>
</feature>
<reference evidence="2 3" key="1">
    <citation type="submission" date="2020-01" db="EMBL/GenBank/DDBJ databases">
        <title>Insect and environment-associated Actinomycetes.</title>
        <authorList>
            <person name="Currrie C."/>
            <person name="Chevrette M."/>
            <person name="Carlson C."/>
            <person name="Stubbendieck R."/>
            <person name="Wendt-Pienkowski E."/>
        </authorList>
    </citation>
    <scope>NUCLEOTIDE SEQUENCE [LARGE SCALE GENOMIC DNA]</scope>
    <source>
        <strain evidence="2 3">SID10258</strain>
    </source>
</reference>
<dbReference type="PANTHER" id="PTHR43615:SF1">
    <property type="entry name" value="PPDK_N DOMAIN-CONTAINING PROTEIN"/>
    <property type="match status" value="1"/>
</dbReference>
<dbReference type="Gene3D" id="3.50.30.10">
    <property type="entry name" value="Phosphohistidine domain"/>
    <property type="match status" value="1"/>
</dbReference>
<dbReference type="EMBL" id="JAAGLI010000454">
    <property type="protein sequence ID" value="NEA24349.1"/>
    <property type="molecule type" value="Genomic_DNA"/>
</dbReference>
<organism evidence="2 3">
    <name type="scientific">Actinomadura bangladeshensis</name>
    <dbReference type="NCBI Taxonomy" id="453573"/>
    <lineage>
        <taxon>Bacteria</taxon>
        <taxon>Bacillati</taxon>
        <taxon>Actinomycetota</taxon>
        <taxon>Actinomycetes</taxon>
        <taxon>Streptosporangiales</taxon>
        <taxon>Thermomonosporaceae</taxon>
        <taxon>Actinomadura</taxon>
    </lineage>
</organism>
<evidence type="ECO:0000259" key="1">
    <source>
        <dbReference type="Pfam" id="PF00391"/>
    </source>
</evidence>
<comment type="caution">
    <text evidence="2">The sequence shown here is derived from an EMBL/GenBank/DDBJ whole genome shotgun (WGS) entry which is preliminary data.</text>
</comment>
<sequence>APAAGIGVSPGRVTGVVVRPPADEIPGDRPAILVCESADADVAPLLGLVGGVVTGRGSAMSHIAILAREHRVPAVVGHPGAAALRPGDLVTIDGTTGEVHAEPTFTG</sequence>
<dbReference type="GO" id="GO:0016772">
    <property type="term" value="F:transferase activity, transferring phosphorus-containing groups"/>
    <property type="evidence" value="ECO:0007669"/>
    <property type="project" value="InterPro"/>
</dbReference>
<dbReference type="Proteomes" id="UP000475532">
    <property type="component" value="Unassembled WGS sequence"/>
</dbReference>
<dbReference type="InterPro" id="IPR036637">
    <property type="entry name" value="Phosphohistidine_dom_sf"/>
</dbReference>